<feature type="transmembrane region" description="Helical" evidence="2">
    <location>
        <begin position="21"/>
        <end position="41"/>
    </location>
</feature>
<feature type="transmembrane region" description="Helical" evidence="2">
    <location>
        <begin position="47"/>
        <end position="70"/>
    </location>
</feature>
<evidence type="ECO:0000256" key="1">
    <source>
        <dbReference type="SAM" id="Coils"/>
    </source>
</evidence>
<dbReference type="Proteomes" id="UP000751614">
    <property type="component" value="Unassembled WGS sequence"/>
</dbReference>
<protein>
    <submittedName>
        <fullName evidence="3">Uncharacterized protein</fullName>
    </submittedName>
</protein>
<organism evidence="3 4">
    <name type="scientific">Flagellimonas algicola</name>
    <dbReference type="NCBI Taxonomy" id="2583815"/>
    <lineage>
        <taxon>Bacteria</taxon>
        <taxon>Pseudomonadati</taxon>
        <taxon>Bacteroidota</taxon>
        <taxon>Flavobacteriia</taxon>
        <taxon>Flavobacteriales</taxon>
        <taxon>Flavobacteriaceae</taxon>
        <taxon>Flagellimonas</taxon>
    </lineage>
</organism>
<dbReference type="EMBL" id="VCNI01000003">
    <property type="protein sequence ID" value="TMU50992.1"/>
    <property type="molecule type" value="Genomic_DNA"/>
</dbReference>
<feature type="transmembrane region" description="Helical" evidence="2">
    <location>
        <begin position="128"/>
        <end position="154"/>
    </location>
</feature>
<keyword evidence="2" id="KW-0812">Transmembrane</keyword>
<sequence>MKQEFEKALRKNRNILKGIGIFEIVGGIVGLGLIIWLMLQGTETNTLVFLIMLIAVGFYVYSVFAGIRLFKKLEHGILHSRILQYLQIPAISIGGFTYIMTSGGYLLFGFDFTKGVINFSFALIASKFQLNILSVGSNQFLCVNLLAIFVLIILNKAHKKIQEQTLVKANYEQNINDWKEESNLVSDE</sequence>
<keyword evidence="4" id="KW-1185">Reference proteome</keyword>
<keyword evidence="1" id="KW-0175">Coiled coil</keyword>
<keyword evidence="2" id="KW-1133">Transmembrane helix</keyword>
<accession>A0ABY2WHW1</accession>
<feature type="transmembrane region" description="Helical" evidence="2">
    <location>
        <begin position="82"/>
        <end position="108"/>
    </location>
</feature>
<proteinExistence type="predicted"/>
<evidence type="ECO:0000313" key="4">
    <source>
        <dbReference type="Proteomes" id="UP000751614"/>
    </source>
</evidence>
<gene>
    <name evidence="3" type="ORF">FGG15_17365</name>
</gene>
<reference evidence="3 4" key="1">
    <citation type="submission" date="2019-05" db="EMBL/GenBank/DDBJ databases">
        <title>Flagellimonas sp. AsT0115, sp. nov., isolated from a marine red algae, Asparagopsis taxiformis.</title>
        <authorList>
            <person name="Kim J."/>
            <person name="Jeong S.E."/>
            <person name="Jeon C.O."/>
        </authorList>
    </citation>
    <scope>NUCLEOTIDE SEQUENCE [LARGE SCALE GENOMIC DNA]</scope>
    <source>
        <strain evidence="3 4">AsT0115</strain>
    </source>
</reference>
<evidence type="ECO:0000256" key="2">
    <source>
        <dbReference type="SAM" id="Phobius"/>
    </source>
</evidence>
<name>A0ABY2WHW1_9FLAO</name>
<keyword evidence="2" id="KW-0472">Membrane</keyword>
<evidence type="ECO:0000313" key="3">
    <source>
        <dbReference type="EMBL" id="TMU50992.1"/>
    </source>
</evidence>
<dbReference type="RefSeq" id="WP_138838686.1">
    <property type="nucleotide sequence ID" value="NZ_VCNI01000003.1"/>
</dbReference>
<comment type="caution">
    <text evidence="3">The sequence shown here is derived from an EMBL/GenBank/DDBJ whole genome shotgun (WGS) entry which is preliminary data.</text>
</comment>
<feature type="coiled-coil region" evidence="1">
    <location>
        <begin position="154"/>
        <end position="188"/>
    </location>
</feature>